<accession>A0ABV9FAJ7</accession>
<dbReference type="RefSeq" id="WP_378095179.1">
    <property type="nucleotide sequence ID" value="NZ_JBHSEP010000006.1"/>
</dbReference>
<dbReference type="EMBL" id="JBHSEP010000006">
    <property type="protein sequence ID" value="MFC4598677.1"/>
    <property type="molecule type" value="Genomic_DNA"/>
</dbReference>
<feature type="transmembrane region" description="Helical" evidence="7">
    <location>
        <begin position="16"/>
        <end position="33"/>
    </location>
</feature>
<dbReference type="InterPro" id="IPR003416">
    <property type="entry name" value="MgtC/SapB/SrpB/YhiD_fam"/>
</dbReference>
<name>A0ABV9FAJ7_9BACL</name>
<keyword evidence="4 7" id="KW-0812">Transmembrane</keyword>
<evidence type="ECO:0000256" key="2">
    <source>
        <dbReference type="ARBA" id="ARBA00009298"/>
    </source>
</evidence>
<organism evidence="9 10">
    <name type="scientific">Cohnella hongkongensis</name>
    <dbReference type="NCBI Taxonomy" id="178337"/>
    <lineage>
        <taxon>Bacteria</taxon>
        <taxon>Bacillati</taxon>
        <taxon>Bacillota</taxon>
        <taxon>Bacilli</taxon>
        <taxon>Bacillales</taxon>
        <taxon>Paenibacillaceae</taxon>
        <taxon>Cohnella</taxon>
    </lineage>
</organism>
<keyword evidence="10" id="KW-1185">Reference proteome</keyword>
<gene>
    <name evidence="9" type="ORF">ACFO3S_10560</name>
</gene>
<dbReference type="Proteomes" id="UP001596028">
    <property type="component" value="Unassembled WGS sequence"/>
</dbReference>
<proteinExistence type="inferred from homology"/>
<comment type="caution">
    <text evidence="9">The sequence shown here is derived from an EMBL/GenBank/DDBJ whole genome shotgun (WGS) entry which is preliminary data.</text>
</comment>
<evidence type="ECO:0000256" key="4">
    <source>
        <dbReference type="ARBA" id="ARBA00022692"/>
    </source>
</evidence>
<comment type="similarity">
    <text evidence="2">Belongs to the MgtC/SapB family.</text>
</comment>
<keyword evidence="6 7" id="KW-0472">Membrane</keyword>
<keyword evidence="3" id="KW-1003">Cell membrane</keyword>
<comment type="subcellular location">
    <subcellularLocation>
        <location evidence="1">Cell membrane</location>
        <topology evidence="1">Multi-pass membrane protein</topology>
    </subcellularLocation>
</comment>
<dbReference type="Pfam" id="PF02308">
    <property type="entry name" value="MgtC"/>
    <property type="match status" value="1"/>
</dbReference>
<evidence type="ECO:0000256" key="7">
    <source>
        <dbReference type="SAM" id="Phobius"/>
    </source>
</evidence>
<feature type="domain" description="MgtC/SapB/SrpB/YhiD N-terminal" evidence="8">
    <location>
        <begin position="21"/>
        <end position="149"/>
    </location>
</feature>
<evidence type="ECO:0000313" key="9">
    <source>
        <dbReference type="EMBL" id="MFC4598677.1"/>
    </source>
</evidence>
<evidence type="ECO:0000256" key="6">
    <source>
        <dbReference type="ARBA" id="ARBA00023136"/>
    </source>
</evidence>
<dbReference type="InterPro" id="IPR049177">
    <property type="entry name" value="MgtC_SapB_SrpB_YhiD_N"/>
</dbReference>
<feature type="transmembrane region" description="Helical" evidence="7">
    <location>
        <begin position="126"/>
        <end position="145"/>
    </location>
</feature>
<keyword evidence="5 7" id="KW-1133">Transmembrane helix</keyword>
<evidence type="ECO:0000256" key="1">
    <source>
        <dbReference type="ARBA" id="ARBA00004651"/>
    </source>
</evidence>
<feature type="transmembrane region" description="Helical" evidence="7">
    <location>
        <begin position="77"/>
        <end position="96"/>
    </location>
</feature>
<evidence type="ECO:0000256" key="5">
    <source>
        <dbReference type="ARBA" id="ARBA00022989"/>
    </source>
</evidence>
<protein>
    <submittedName>
        <fullName evidence="9">MgtC/SapB family protein</fullName>
    </submittedName>
</protein>
<evidence type="ECO:0000256" key="3">
    <source>
        <dbReference type="ARBA" id="ARBA00022475"/>
    </source>
</evidence>
<sequence length="254" mass="27497">MSVIETDIWTISYVDLSLRIVASLVLGGLIGLEREWHNHAAGLRTHILVCVGSTAIMLLSIYGFGEFAHEYNVRMDPARLAAQVVSGIGFLGAGAIIRTGVNITGLTTAASIWVVAAIGLCVGAGFFYGAGLVTVFVLISLFLLNKLEKRMHDSRAKNEVRIRIVNRPGSVGGIADLFEASGLTIVHLSLETETGDKLEDSVRILRIKLLKPRTRQLIDLYDSLLASEHVLSFDSAEALKDRRFYEGGGASTTL</sequence>
<dbReference type="PRINTS" id="PR01837">
    <property type="entry name" value="MGTCSAPBPROT"/>
</dbReference>
<evidence type="ECO:0000259" key="8">
    <source>
        <dbReference type="Pfam" id="PF02308"/>
    </source>
</evidence>
<evidence type="ECO:0000313" key="10">
    <source>
        <dbReference type="Proteomes" id="UP001596028"/>
    </source>
</evidence>
<dbReference type="PANTHER" id="PTHR33778:SF1">
    <property type="entry name" value="MAGNESIUM TRANSPORTER YHID-RELATED"/>
    <property type="match status" value="1"/>
</dbReference>
<reference evidence="10" key="1">
    <citation type="journal article" date="2019" name="Int. J. Syst. Evol. Microbiol.">
        <title>The Global Catalogue of Microorganisms (GCM) 10K type strain sequencing project: providing services to taxonomists for standard genome sequencing and annotation.</title>
        <authorList>
            <consortium name="The Broad Institute Genomics Platform"/>
            <consortium name="The Broad Institute Genome Sequencing Center for Infectious Disease"/>
            <person name="Wu L."/>
            <person name="Ma J."/>
        </authorList>
    </citation>
    <scope>NUCLEOTIDE SEQUENCE [LARGE SCALE GENOMIC DNA]</scope>
    <source>
        <strain evidence="10">CCUG 49571</strain>
    </source>
</reference>
<feature type="transmembrane region" description="Helical" evidence="7">
    <location>
        <begin position="45"/>
        <end position="65"/>
    </location>
</feature>
<dbReference type="PANTHER" id="PTHR33778">
    <property type="entry name" value="PROTEIN MGTC"/>
    <property type="match status" value="1"/>
</dbReference>